<protein>
    <recommendedName>
        <fullName evidence="2">Acyltransferase 3 domain-containing protein</fullName>
    </recommendedName>
</protein>
<feature type="transmembrane region" description="Helical" evidence="1">
    <location>
        <begin position="7"/>
        <end position="29"/>
    </location>
</feature>
<accession>T1GLJ3</accession>
<reference evidence="4" key="1">
    <citation type="submission" date="2013-02" db="EMBL/GenBank/DDBJ databases">
        <authorList>
            <person name="Hughes D."/>
        </authorList>
    </citation>
    <scope>NUCLEOTIDE SEQUENCE</scope>
    <source>
        <strain>Durham</strain>
        <strain evidence="4">NC isolate 2 -- Noor lab</strain>
    </source>
</reference>
<name>T1GLJ3_MEGSC</name>
<dbReference type="InterPro" id="IPR052728">
    <property type="entry name" value="O2_lipid_transport_reg"/>
</dbReference>
<feature type="transmembrane region" description="Helical" evidence="1">
    <location>
        <begin position="250"/>
        <end position="272"/>
    </location>
</feature>
<dbReference type="Pfam" id="PF01757">
    <property type="entry name" value="Acyl_transf_3"/>
    <property type="match status" value="1"/>
</dbReference>
<keyword evidence="1" id="KW-0812">Transmembrane</keyword>
<dbReference type="InterPro" id="IPR002656">
    <property type="entry name" value="Acyl_transf_3_dom"/>
</dbReference>
<evidence type="ECO:0000259" key="2">
    <source>
        <dbReference type="Pfam" id="PF01757"/>
    </source>
</evidence>
<keyword evidence="1" id="KW-0472">Membrane</keyword>
<dbReference type="EMBL" id="CAQQ02061936">
    <property type="status" value="NOT_ANNOTATED_CDS"/>
    <property type="molecule type" value="Genomic_DNA"/>
</dbReference>
<feature type="transmembrane region" description="Helical" evidence="1">
    <location>
        <begin position="149"/>
        <end position="169"/>
    </location>
</feature>
<proteinExistence type="predicted"/>
<organism evidence="3 4">
    <name type="scientific">Megaselia scalaris</name>
    <name type="common">Humpbacked fly</name>
    <name type="synonym">Phora scalaris</name>
    <dbReference type="NCBI Taxonomy" id="36166"/>
    <lineage>
        <taxon>Eukaryota</taxon>
        <taxon>Metazoa</taxon>
        <taxon>Ecdysozoa</taxon>
        <taxon>Arthropoda</taxon>
        <taxon>Hexapoda</taxon>
        <taxon>Insecta</taxon>
        <taxon>Pterygota</taxon>
        <taxon>Neoptera</taxon>
        <taxon>Endopterygota</taxon>
        <taxon>Diptera</taxon>
        <taxon>Brachycera</taxon>
        <taxon>Muscomorpha</taxon>
        <taxon>Platypezoidea</taxon>
        <taxon>Phoridae</taxon>
        <taxon>Megaseliini</taxon>
        <taxon>Megaselia</taxon>
    </lineage>
</organism>
<feature type="transmembrane region" description="Helical" evidence="1">
    <location>
        <begin position="216"/>
        <end position="238"/>
    </location>
</feature>
<dbReference type="PANTHER" id="PTHR11161:SF0">
    <property type="entry name" value="O-ACYLTRANSFERASE LIKE PROTEIN"/>
    <property type="match status" value="1"/>
</dbReference>
<dbReference type="Proteomes" id="UP000015102">
    <property type="component" value="Unassembled WGS sequence"/>
</dbReference>
<dbReference type="EnsemblMetazoa" id="MESCA004397-RA">
    <property type="protein sequence ID" value="MESCA004397-PA"/>
    <property type="gene ID" value="MESCA004397"/>
</dbReference>
<keyword evidence="1" id="KW-1133">Transmembrane helix</keyword>
<keyword evidence="4" id="KW-1185">Reference proteome</keyword>
<evidence type="ECO:0000313" key="4">
    <source>
        <dbReference type="Proteomes" id="UP000015102"/>
    </source>
</evidence>
<feature type="transmembrane region" description="Helical" evidence="1">
    <location>
        <begin position="85"/>
        <end position="106"/>
    </location>
</feature>
<feature type="transmembrane region" description="Helical" evidence="1">
    <location>
        <begin position="41"/>
        <end position="65"/>
    </location>
</feature>
<reference evidence="3" key="2">
    <citation type="submission" date="2015-06" db="UniProtKB">
        <authorList>
            <consortium name="EnsemblMetazoa"/>
        </authorList>
    </citation>
    <scope>IDENTIFICATION</scope>
</reference>
<evidence type="ECO:0000256" key="1">
    <source>
        <dbReference type="SAM" id="Phobius"/>
    </source>
</evidence>
<dbReference type="GO" id="GO:0016747">
    <property type="term" value="F:acyltransferase activity, transferring groups other than amino-acyl groups"/>
    <property type="evidence" value="ECO:0007669"/>
    <property type="project" value="InterPro"/>
</dbReference>
<feature type="domain" description="Acyltransferase 3" evidence="2">
    <location>
        <begin position="1"/>
        <end position="270"/>
    </location>
</feature>
<dbReference type="PANTHER" id="PTHR11161">
    <property type="entry name" value="O-ACYLTRANSFERASE"/>
    <property type="match status" value="1"/>
</dbReference>
<feature type="transmembrane region" description="Helical" evidence="1">
    <location>
        <begin position="176"/>
        <end position="196"/>
    </location>
</feature>
<evidence type="ECO:0000313" key="3">
    <source>
        <dbReference type="EnsemblMetazoa" id="MESCA004397-PA"/>
    </source>
</evidence>
<sequence length="291" mass="33974">MKAISMMWIIFGHTYMWNLLAPLDNPIILQESWPKTFFSMFVQQSVFSVDTFFLLSGFLLAWTAFREIERRKGKLNAGLMFFHRIIRTAPLKIVLVFVVVSVFRYFGSGPFWETYSRPLQFYCEENWWKTMLFIQNYAQPEEMCLGHTFYIAIDMQLYFLSPLVIIPLWKWGKKVIPALIILCLLSVVAIIIIFYHEGYDEVIGVQEFENSNILKLTYYATHTRFPVWLIGIIVGYLMYTTKTKPLNIPWYVIISGWAVCLGTMLAIVIGPINVTKEGHNKSDIRPLFTTP</sequence>
<dbReference type="STRING" id="36166.T1GLJ3"/>
<dbReference type="HOGENOM" id="CLU_957408_0_0_1"/>
<dbReference type="OMA" id="ESANCAK"/>
<dbReference type="AlphaFoldDB" id="T1GLJ3"/>